<dbReference type="GeneID" id="58196203"/>
<sequence>MSQEQSKFPYLAVGISILLGCLFLVFFFLAVSHQPDYMPSQQQKQTTVEVKNSTQ</sequence>
<reference evidence="2 3" key="1">
    <citation type="journal article" date="2016" name="Sci. Rep.">
        <title>Genomic and phenotypic characterization of the species Acinetobacter venetianus.</title>
        <authorList>
            <person name="Fondi M."/>
            <person name="Maida I."/>
            <person name="Perrin E."/>
            <person name="Orlandini V."/>
            <person name="La Torre L."/>
            <person name="Bosi E."/>
            <person name="Negroni A."/>
            <person name="Zanaroli G."/>
            <person name="Fava F."/>
            <person name="Decorosi F."/>
            <person name="Giovannetti L."/>
            <person name="Viti C."/>
            <person name="Vaneechoutte M."/>
            <person name="Dijkshoorn L."/>
            <person name="Fani R."/>
        </authorList>
    </citation>
    <scope>NUCLEOTIDE SEQUENCE [LARGE SCALE GENOMIC DNA]</scope>
    <source>
        <strain evidence="2 3">LUH5627</strain>
    </source>
</reference>
<dbReference type="RefSeq" id="WP_004880235.1">
    <property type="nucleotide sequence ID" value="NZ_BCLZ01000023.1"/>
</dbReference>
<proteinExistence type="predicted"/>
<evidence type="ECO:0000256" key="1">
    <source>
        <dbReference type="SAM" id="Phobius"/>
    </source>
</evidence>
<evidence type="ECO:0000313" key="2">
    <source>
        <dbReference type="EMBL" id="KXZ66312.1"/>
    </source>
</evidence>
<protein>
    <recommendedName>
        <fullName evidence="4">Cbb3-type cytochrome oxidase assembly protein</fullName>
    </recommendedName>
</protein>
<name>A0A150HLI2_9GAMM</name>
<evidence type="ECO:0000313" key="3">
    <source>
        <dbReference type="Proteomes" id="UP000075680"/>
    </source>
</evidence>
<dbReference type="EMBL" id="JRUE01000210">
    <property type="protein sequence ID" value="KXZ66312.1"/>
    <property type="molecule type" value="Genomic_DNA"/>
</dbReference>
<dbReference type="PROSITE" id="PS51257">
    <property type="entry name" value="PROKAR_LIPOPROTEIN"/>
    <property type="match status" value="1"/>
</dbReference>
<organism evidence="2 3">
    <name type="scientific">Acinetobacter venetianus</name>
    <dbReference type="NCBI Taxonomy" id="52133"/>
    <lineage>
        <taxon>Bacteria</taxon>
        <taxon>Pseudomonadati</taxon>
        <taxon>Pseudomonadota</taxon>
        <taxon>Gammaproteobacteria</taxon>
        <taxon>Moraxellales</taxon>
        <taxon>Moraxellaceae</taxon>
        <taxon>Acinetobacter</taxon>
    </lineage>
</organism>
<comment type="caution">
    <text evidence="2">The sequence shown here is derived from an EMBL/GenBank/DDBJ whole genome shotgun (WGS) entry which is preliminary data.</text>
</comment>
<dbReference type="PATRIC" id="fig|52133.18.peg.2665"/>
<evidence type="ECO:0008006" key="4">
    <source>
        <dbReference type="Google" id="ProtNLM"/>
    </source>
</evidence>
<dbReference type="Proteomes" id="UP000075680">
    <property type="component" value="Unassembled WGS sequence"/>
</dbReference>
<feature type="transmembrane region" description="Helical" evidence="1">
    <location>
        <begin position="12"/>
        <end position="31"/>
    </location>
</feature>
<gene>
    <name evidence="2" type="ORF">AVENLUH5627_02596</name>
</gene>
<accession>A0A150HLI2</accession>
<keyword evidence="1" id="KW-0812">Transmembrane</keyword>
<keyword evidence="1" id="KW-0472">Membrane</keyword>
<keyword evidence="1" id="KW-1133">Transmembrane helix</keyword>
<dbReference type="AlphaFoldDB" id="A0A150HLI2"/>